<dbReference type="Proteomes" id="UP001066276">
    <property type="component" value="Chromosome 1_2"/>
</dbReference>
<accession>A0AAV7W4W9</accession>
<keyword evidence="3" id="KW-1185">Reference proteome</keyword>
<dbReference type="EMBL" id="JANPWB010000002">
    <property type="protein sequence ID" value="KAJ1209030.1"/>
    <property type="molecule type" value="Genomic_DNA"/>
</dbReference>
<dbReference type="PANTHER" id="PTHR46319">
    <property type="entry name" value="ZINC FINGER FYVE DOMAIN-CONTAINING PROTEIN"/>
    <property type="match status" value="1"/>
</dbReference>
<gene>
    <name evidence="2" type="ORF">NDU88_004409</name>
</gene>
<protein>
    <recommendedName>
        <fullName evidence="1">Smad anchor for receptor activation-like C-terminal domain-containing protein</fullName>
    </recommendedName>
</protein>
<dbReference type="Gene3D" id="3.30.500.40">
    <property type="match status" value="1"/>
</dbReference>
<dbReference type="AlphaFoldDB" id="A0AAV7W4W9"/>
<dbReference type="GO" id="GO:0016197">
    <property type="term" value="P:endosomal transport"/>
    <property type="evidence" value="ECO:0007669"/>
    <property type="project" value="TreeGrafter"/>
</dbReference>
<reference evidence="2" key="1">
    <citation type="journal article" date="2022" name="bioRxiv">
        <title>Sequencing and chromosome-scale assembly of the giantPleurodeles waltlgenome.</title>
        <authorList>
            <person name="Brown T."/>
            <person name="Elewa A."/>
            <person name="Iarovenko S."/>
            <person name="Subramanian E."/>
            <person name="Araus A.J."/>
            <person name="Petzold A."/>
            <person name="Susuki M."/>
            <person name="Suzuki K.-i.T."/>
            <person name="Hayashi T."/>
            <person name="Toyoda A."/>
            <person name="Oliveira C."/>
            <person name="Osipova E."/>
            <person name="Leigh N.D."/>
            <person name="Simon A."/>
            <person name="Yun M.H."/>
        </authorList>
    </citation>
    <scope>NUCLEOTIDE SEQUENCE</scope>
    <source>
        <strain evidence="2">20211129_DDA</strain>
        <tissue evidence="2">Liver</tissue>
    </source>
</reference>
<dbReference type="GO" id="GO:0031901">
    <property type="term" value="C:early endosome membrane"/>
    <property type="evidence" value="ECO:0007669"/>
    <property type="project" value="TreeGrafter"/>
</dbReference>
<feature type="non-terminal residue" evidence="2">
    <location>
        <position position="55"/>
    </location>
</feature>
<sequence length="55" mass="6287">VFYLLRNHDLATTTIYYQFAKEIASACTAALCENFRILKENGMNKIAVRISMDVD</sequence>
<dbReference type="InterPro" id="IPR022557">
    <property type="entry name" value="SARA-like_C"/>
</dbReference>
<proteinExistence type="predicted"/>
<organism evidence="2 3">
    <name type="scientific">Pleurodeles waltl</name>
    <name type="common">Iberian ribbed newt</name>
    <dbReference type="NCBI Taxonomy" id="8319"/>
    <lineage>
        <taxon>Eukaryota</taxon>
        <taxon>Metazoa</taxon>
        <taxon>Chordata</taxon>
        <taxon>Craniata</taxon>
        <taxon>Vertebrata</taxon>
        <taxon>Euteleostomi</taxon>
        <taxon>Amphibia</taxon>
        <taxon>Batrachia</taxon>
        <taxon>Caudata</taxon>
        <taxon>Salamandroidea</taxon>
        <taxon>Salamandridae</taxon>
        <taxon>Pleurodelinae</taxon>
        <taxon>Pleurodeles</taxon>
    </lineage>
</organism>
<evidence type="ECO:0000313" key="2">
    <source>
        <dbReference type="EMBL" id="KAJ1209030.1"/>
    </source>
</evidence>
<dbReference type="Pfam" id="PF11979">
    <property type="entry name" value="SARA_C"/>
    <property type="match status" value="1"/>
</dbReference>
<comment type="caution">
    <text evidence="2">The sequence shown here is derived from an EMBL/GenBank/DDBJ whole genome shotgun (WGS) entry which is preliminary data.</text>
</comment>
<evidence type="ECO:0000313" key="3">
    <source>
        <dbReference type="Proteomes" id="UP001066276"/>
    </source>
</evidence>
<evidence type="ECO:0000259" key="1">
    <source>
        <dbReference type="Pfam" id="PF11979"/>
    </source>
</evidence>
<feature type="non-terminal residue" evidence="2">
    <location>
        <position position="1"/>
    </location>
</feature>
<name>A0AAV7W4W9_PLEWA</name>
<feature type="domain" description="Smad anchor for receptor activation-like C-terminal" evidence="1">
    <location>
        <begin position="2"/>
        <end position="54"/>
    </location>
</feature>
<dbReference type="PANTHER" id="PTHR46319:SF1">
    <property type="entry name" value="ZINC FINGER FYVE DOMAIN-CONTAINING PROTEIN 16"/>
    <property type="match status" value="1"/>
</dbReference>